<evidence type="ECO:0000256" key="2">
    <source>
        <dbReference type="ARBA" id="ARBA00008098"/>
    </source>
</evidence>
<name>A0A4C1T032_EUMVA</name>
<dbReference type="OrthoDB" id="7929458at2759"/>
<evidence type="ECO:0000256" key="4">
    <source>
        <dbReference type="ARBA" id="ARBA00022729"/>
    </source>
</evidence>
<dbReference type="PANTHER" id="PTHR11857">
    <property type="entry name" value="ODORANT BINDING PROTEIN-RELATED"/>
    <property type="match status" value="1"/>
</dbReference>
<reference evidence="5 6" key="1">
    <citation type="journal article" date="2019" name="Commun. Biol.">
        <title>The bagworm genome reveals a unique fibroin gene that provides high tensile strength.</title>
        <authorList>
            <person name="Kono N."/>
            <person name="Nakamura H."/>
            <person name="Ohtoshi R."/>
            <person name="Tomita M."/>
            <person name="Numata K."/>
            <person name="Arakawa K."/>
        </authorList>
    </citation>
    <scope>NUCLEOTIDE SEQUENCE [LARGE SCALE GENOMIC DNA]</scope>
</reference>
<organism evidence="5 6">
    <name type="scientific">Eumeta variegata</name>
    <name type="common">Bagworm moth</name>
    <name type="synonym">Eumeta japonica</name>
    <dbReference type="NCBI Taxonomy" id="151549"/>
    <lineage>
        <taxon>Eukaryota</taxon>
        <taxon>Metazoa</taxon>
        <taxon>Ecdysozoa</taxon>
        <taxon>Arthropoda</taxon>
        <taxon>Hexapoda</taxon>
        <taxon>Insecta</taxon>
        <taxon>Pterygota</taxon>
        <taxon>Neoptera</taxon>
        <taxon>Endopterygota</taxon>
        <taxon>Lepidoptera</taxon>
        <taxon>Glossata</taxon>
        <taxon>Ditrysia</taxon>
        <taxon>Tineoidea</taxon>
        <taxon>Psychidae</taxon>
        <taxon>Oiketicinae</taxon>
        <taxon>Eumeta</taxon>
    </lineage>
</organism>
<sequence length="239" mass="27950">MELFSEKRGFDEKNIVQQFTHDYPNYLANVRHGLEKCIDHNEAESDSLVSADIDPKEGRAIAECLDRFGGPTLENVQRLQRFKEWSDTYEEIPCFTNCYLSKMFDFYNPEKGFVASNVTKHFGNVVYDACKAKLIEGANQCEVAYNGFHCIVNLETDPFVMIEGMKGFNFDAKLAMKDCLHKFDKFEWDKFGEYSSYPVREPIPCYTRCFVEKLQLFNHRLRKWNISGMREKMVFPTPK</sequence>
<evidence type="ECO:0000256" key="3">
    <source>
        <dbReference type="ARBA" id="ARBA00022525"/>
    </source>
</evidence>
<dbReference type="AlphaFoldDB" id="A0A4C1T032"/>
<keyword evidence="6" id="KW-1185">Reference proteome</keyword>
<dbReference type="GO" id="GO:0005615">
    <property type="term" value="C:extracellular space"/>
    <property type="evidence" value="ECO:0007669"/>
    <property type="project" value="TreeGrafter"/>
</dbReference>
<dbReference type="CDD" id="cd23992">
    <property type="entry name" value="PBP_GOBP"/>
    <property type="match status" value="1"/>
</dbReference>
<dbReference type="GO" id="GO:0007608">
    <property type="term" value="P:sensory perception of smell"/>
    <property type="evidence" value="ECO:0007669"/>
    <property type="project" value="TreeGrafter"/>
</dbReference>
<dbReference type="EMBL" id="BGZK01004245">
    <property type="protein sequence ID" value="GBP07809.1"/>
    <property type="molecule type" value="Genomic_DNA"/>
</dbReference>
<keyword evidence="3" id="KW-0964">Secreted</keyword>
<dbReference type="Pfam" id="PF01395">
    <property type="entry name" value="PBP_GOBP"/>
    <property type="match status" value="1"/>
</dbReference>
<comment type="subcellular location">
    <subcellularLocation>
        <location evidence="1">Secreted</location>
    </subcellularLocation>
</comment>
<evidence type="ECO:0000313" key="5">
    <source>
        <dbReference type="EMBL" id="GBP07809.1"/>
    </source>
</evidence>
<evidence type="ECO:0000256" key="1">
    <source>
        <dbReference type="ARBA" id="ARBA00004613"/>
    </source>
</evidence>
<dbReference type="SUPFAM" id="SSF47565">
    <property type="entry name" value="Insect pheromone/odorant-binding proteins"/>
    <property type="match status" value="1"/>
</dbReference>
<evidence type="ECO:0000313" key="6">
    <source>
        <dbReference type="Proteomes" id="UP000299102"/>
    </source>
</evidence>
<dbReference type="GO" id="GO:0005549">
    <property type="term" value="F:odorant binding"/>
    <property type="evidence" value="ECO:0007669"/>
    <property type="project" value="InterPro"/>
</dbReference>
<dbReference type="InterPro" id="IPR006170">
    <property type="entry name" value="PBP/GOBP"/>
</dbReference>
<comment type="caution">
    <text evidence="5">The sequence shown here is derived from an EMBL/GenBank/DDBJ whole genome shotgun (WGS) entry which is preliminary data.</text>
</comment>
<dbReference type="PANTHER" id="PTHR11857:SF43">
    <property type="entry name" value="GEO07291P1-RELATED"/>
    <property type="match status" value="1"/>
</dbReference>
<comment type="similarity">
    <text evidence="2">Belongs to the PBP/GOBP family.</text>
</comment>
<dbReference type="Gene3D" id="1.10.238.20">
    <property type="entry name" value="Pheromone/general odorant binding protein domain"/>
    <property type="match status" value="1"/>
</dbReference>
<gene>
    <name evidence="5" type="ORF">EVAR_73268_1</name>
</gene>
<protein>
    <recommendedName>
        <fullName evidence="7">Odorant-binding protein</fullName>
    </recommendedName>
</protein>
<accession>A0A4C1T032</accession>
<proteinExistence type="inferred from homology"/>
<dbReference type="InterPro" id="IPR036728">
    <property type="entry name" value="PBP_GOBP_sf"/>
</dbReference>
<dbReference type="SMART" id="SM00708">
    <property type="entry name" value="PhBP"/>
    <property type="match status" value="1"/>
</dbReference>
<dbReference type="Proteomes" id="UP000299102">
    <property type="component" value="Unassembled WGS sequence"/>
</dbReference>
<keyword evidence="4" id="KW-0732">Signal</keyword>
<evidence type="ECO:0008006" key="7">
    <source>
        <dbReference type="Google" id="ProtNLM"/>
    </source>
</evidence>